<dbReference type="Gene3D" id="1.10.230.10">
    <property type="entry name" value="Cytochrome P450-Terp, domain 2"/>
    <property type="match status" value="1"/>
</dbReference>
<dbReference type="EMBL" id="CP050139">
    <property type="protein sequence ID" value="QIP35603.1"/>
    <property type="molecule type" value="Genomic_DNA"/>
</dbReference>
<organism evidence="10 11">
    <name type="scientific">Komagataeibacter rhaeticus</name>
    <dbReference type="NCBI Taxonomy" id="215221"/>
    <lineage>
        <taxon>Bacteria</taxon>
        <taxon>Pseudomonadati</taxon>
        <taxon>Pseudomonadota</taxon>
        <taxon>Alphaproteobacteria</taxon>
        <taxon>Acetobacterales</taxon>
        <taxon>Acetobacteraceae</taxon>
        <taxon>Komagataeibacter</taxon>
    </lineage>
</organism>
<dbReference type="CDD" id="cd06114">
    <property type="entry name" value="EcCS_like"/>
    <property type="match status" value="1"/>
</dbReference>
<dbReference type="PRINTS" id="PR00143">
    <property type="entry name" value="CITRTSNTHASE"/>
</dbReference>
<dbReference type="NCBIfam" id="TIGR01798">
    <property type="entry name" value="cit_synth_I"/>
    <property type="match status" value="1"/>
</dbReference>
<name>A0A181CBC9_9PROT</name>
<dbReference type="InterPro" id="IPR019810">
    <property type="entry name" value="Citrate_synthase_AS"/>
</dbReference>
<evidence type="ECO:0000256" key="1">
    <source>
        <dbReference type="ARBA" id="ARBA00004751"/>
    </source>
</evidence>
<comment type="similarity">
    <text evidence="2 7 9">Belongs to the citrate synthase family.</text>
</comment>
<keyword evidence="4 7" id="KW-0808">Transferase</keyword>
<evidence type="ECO:0000313" key="11">
    <source>
        <dbReference type="Proteomes" id="UP000502533"/>
    </source>
</evidence>
<dbReference type="KEGG" id="kre:GWK63_09110"/>
<evidence type="ECO:0000256" key="6">
    <source>
        <dbReference type="NCBIfam" id="TIGR01798"/>
    </source>
</evidence>
<keyword evidence="11" id="KW-1185">Reference proteome</keyword>
<dbReference type="Gene3D" id="2.20.28.60">
    <property type="match status" value="1"/>
</dbReference>
<comment type="catalytic activity">
    <reaction evidence="5 8">
        <text>oxaloacetate + acetyl-CoA + H2O = citrate + CoA + H(+)</text>
        <dbReference type="Rhea" id="RHEA:16845"/>
        <dbReference type="ChEBI" id="CHEBI:15377"/>
        <dbReference type="ChEBI" id="CHEBI:15378"/>
        <dbReference type="ChEBI" id="CHEBI:16452"/>
        <dbReference type="ChEBI" id="CHEBI:16947"/>
        <dbReference type="ChEBI" id="CHEBI:57287"/>
        <dbReference type="ChEBI" id="CHEBI:57288"/>
        <dbReference type="EC" id="2.3.3.16"/>
    </reaction>
</comment>
<evidence type="ECO:0000256" key="3">
    <source>
        <dbReference type="ARBA" id="ARBA00022532"/>
    </source>
</evidence>
<dbReference type="InterPro" id="IPR016142">
    <property type="entry name" value="Citrate_synth-like_lrg_a-sub"/>
</dbReference>
<dbReference type="Proteomes" id="UP000502533">
    <property type="component" value="Chromosome"/>
</dbReference>
<dbReference type="RefSeq" id="WP_007400403.1">
    <property type="nucleotide sequence ID" value="NZ_CALMTF010000108.1"/>
</dbReference>
<dbReference type="NCBIfam" id="NF004126">
    <property type="entry name" value="PRK05614.1"/>
    <property type="match status" value="1"/>
</dbReference>
<dbReference type="InterPro" id="IPR036969">
    <property type="entry name" value="Citrate_synthase_sf"/>
</dbReference>
<dbReference type="InterPro" id="IPR002020">
    <property type="entry name" value="Citrate_synthase"/>
</dbReference>
<dbReference type="FunFam" id="1.10.230.10:FF:000002">
    <property type="entry name" value="Citrate synthase"/>
    <property type="match status" value="1"/>
</dbReference>
<proteinExistence type="inferred from homology"/>
<dbReference type="UniPathway" id="UPA00223">
    <property type="reaction ID" value="UER00717"/>
</dbReference>
<dbReference type="GeneID" id="85022314"/>
<dbReference type="PANTHER" id="PTHR42871:SF1">
    <property type="entry name" value="CITRATE SYNTHASE"/>
    <property type="match status" value="1"/>
</dbReference>
<dbReference type="Gene3D" id="1.10.580.10">
    <property type="entry name" value="Citrate Synthase, domain 1"/>
    <property type="match status" value="1"/>
</dbReference>
<evidence type="ECO:0000256" key="2">
    <source>
        <dbReference type="ARBA" id="ARBA00010566"/>
    </source>
</evidence>
<dbReference type="InterPro" id="IPR016143">
    <property type="entry name" value="Citrate_synth-like_sm_a-sub"/>
</dbReference>
<accession>A0A181CBC9</accession>
<comment type="pathway">
    <text evidence="1 8">Carbohydrate metabolism; tricarboxylic acid cycle; isocitrate from oxaloacetate: step 1/2.</text>
</comment>
<reference evidence="10 11" key="1">
    <citation type="submission" date="2020-03" db="EMBL/GenBank/DDBJ databases">
        <title>Isolation of cellulose-producing strains, genome characterization and application of the synthesized cellulose films as an economical and sustainable material for piezoelectric sensor construction.</title>
        <authorList>
            <person name="Mangayil R.K."/>
        </authorList>
    </citation>
    <scope>NUCLEOTIDE SEQUENCE [LARGE SCALE GENOMIC DNA]</scope>
    <source>
        <strain evidence="10 11">ENS 9a1a</strain>
    </source>
</reference>
<dbReference type="InterPro" id="IPR024176">
    <property type="entry name" value="Citrate_synthase_bac-typ"/>
</dbReference>
<dbReference type="AlphaFoldDB" id="A0A181CBC9"/>
<evidence type="ECO:0000256" key="7">
    <source>
        <dbReference type="PIRNR" id="PIRNR001369"/>
    </source>
</evidence>
<protein>
    <recommendedName>
        <fullName evidence="6 7">Citrate synthase</fullName>
    </recommendedName>
</protein>
<evidence type="ECO:0000313" key="10">
    <source>
        <dbReference type="EMBL" id="QIP35603.1"/>
    </source>
</evidence>
<dbReference type="SUPFAM" id="SSF48256">
    <property type="entry name" value="Citrate synthase"/>
    <property type="match status" value="1"/>
</dbReference>
<gene>
    <name evidence="10" type="primary">gltA</name>
    <name evidence="10" type="ORF">GWK63_09110</name>
</gene>
<evidence type="ECO:0000256" key="5">
    <source>
        <dbReference type="ARBA" id="ARBA00049288"/>
    </source>
</evidence>
<dbReference type="Pfam" id="PF00285">
    <property type="entry name" value="Citrate_synt"/>
    <property type="match status" value="1"/>
</dbReference>
<dbReference type="PIRSF" id="PIRSF001369">
    <property type="entry name" value="Citrate_synth"/>
    <property type="match status" value="1"/>
</dbReference>
<dbReference type="GO" id="GO:0006099">
    <property type="term" value="P:tricarboxylic acid cycle"/>
    <property type="evidence" value="ECO:0007669"/>
    <property type="project" value="UniProtKB-UniRule"/>
</dbReference>
<dbReference type="PANTHER" id="PTHR42871">
    <property type="entry name" value="CITRATE SYNTHASE"/>
    <property type="match status" value="1"/>
</dbReference>
<evidence type="ECO:0000256" key="8">
    <source>
        <dbReference type="RuleBase" id="RU003370"/>
    </source>
</evidence>
<dbReference type="GO" id="GO:0005737">
    <property type="term" value="C:cytoplasm"/>
    <property type="evidence" value="ECO:0007669"/>
    <property type="project" value="InterPro"/>
</dbReference>
<dbReference type="InterPro" id="IPR010953">
    <property type="entry name" value="Citrate_synthase_typ-I"/>
</dbReference>
<sequence length="432" mass="47697">MSESEKTATISLNGKDVALPVLSGTLGPDVVDIRKLPAQAGVFTYDPGYGETASCSSKITFIDGEKGILLHRGYPIAQLAEQATFMEVAYLLLNGELPAKAEYDTFVNSIKHHTLLHEQIRNFFNGFRRDAHPMAILCGTVGALSSFYHEGLDVSNAATRYQSALRIIAKIPTIAAWAYKYTQGETFVYPRNDLSYAENFLSMMFAVPSEPYKVNPVLARAMDRILILHADHEQNASTSTVRLAGSTGANPFACISAGIAALWGPAHGGANEAVLKMLAEIGHKDNIPEFIAKVKDKNSGVRLMGFGHRVYKNFDPRAKIMQATCHEVLGELGIKDDPLLDLAIELEKIAIHDEYFVKRSLYPNVDFYSGIILKAMGIPTSMFTVLFAVARTTGWISQWKEMIEEPGQRIGRPRQLYTGSPQRDFTPFDKRG</sequence>
<evidence type="ECO:0000256" key="9">
    <source>
        <dbReference type="RuleBase" id="RU003406"/>
    </source>
</evidence>
<evidence type="ECO:0000256" key="4">
    <source>
        <dbReference type="ARBA" id="ARBA00022679"/>
    </source>
</evidence>
<keyword evidence="10" id="KW-0012">Acyltransferase</keyword>
<keyword evidence="3 8" id="KW-0816">Tricarboxylic acid cycle</keyword>
<dbReference type="GO" id="GO:0036440">
    <property type="term" value="F:citrate synthase activity"/>
    <property type="evidence" value="ECO:0007669"/>
    <property type="project" value="UniProtKB-EC"/>
</dbReference>
<dbReference type="PROSITE" id="PS00480">
    <property type="entry name" value="CITRATE_SYNTHASE"/>
    <property type="match status" value="1"/>
</dbReference>